<organism evidence="1 2">
    <name type="scientific">Catellatospora chokoriensis</name>
    <dbReference type="NCBI Taxonomy" id="310353"/>
    <lineage>
        <taxon>Bacteria</taxon>
        <taxon>Bacillati</taxon>
        <taxon>Actinomycetota</taxon>
        <taxon>Actinomycetes</taxon>
        <taxon>Micromonosporales</taxon>
        <taxon>Micromonosporaceae</taxon>
        <taxon>Catellatospora</taxon>
    </lineage>
</organism>
<dbReference type="RefSeq" id="WP_203736696.1">
    <property type="nucleotide sequence ID" value="NZ_BAAALB010000041.1"/>
</dbReference>
<dbReference type="InterPro" id="IPR048000">
    <property type="entry name" value="TnsA-like"/>
</dbReference>
<sequence>MVVSARATAADSAPAEAVRVGAVGSFAPVVDVSAATISMRQPDGSLATVPLAQLSATHLAGSVPWRRFRSRRDQRHLPGSYWSATTGSHVVYESQLELARLLLADFDPDVCGIWAQPLRLTAKVAGRTRSHVPDFLLVSPTAQVTLVNVKPARRVADPKIADQLAWPAVLARTRGWAYEVWSGADPAVLDNVRFLAGYRRRSVVSPQQVRVAADAVHDGVQLAAVERRLAVGEPAYTARPGLLAALWDGLLVTDLTRPLSGKSVLRRGER</sequence>
<evidence type="ECO:0008006" key="3">
    <source>
        <dbReference type="Google" id="ProtNLM"/>
    </source>
</evidence>
<reference evidence="1 2" key="1">
    <citation type="submission" date="2021-01" db="EMBL/GenBank/DDBJ databases">
        <title>Whole genome shotgun sequence of Catellatospora chokoriensis NBRC 107358.</title>
        <authorList>
            <person name="Komaki H."/>
            <person name="Tamura T."/>
        </authorList>
    </citation>
    <scope>NUCLEOTIDE SEQUENCE [LARGE SCALE GENOMIC DNA]</scope>
    <source>
        <strain evidence="1 2">NBRC 107358</strain>
    </source>
</reference>
<keyword evidence="2" id="KW-1185">Reference proteome</keyword>
<evidence type="ECO:0000313" key="1">
    <source>
        <dbReference type="EMBL" id="GIF94014.1"/>
    </source>
</evidence>
<comment type="caution">
    <text evidence="1">The sequence shown here is derived from an EMBL/GenBank/DDBJ whole genome shotgun (WGS) entry which is preliminary data.</text>
</comment>
<dbReference type="Proteomes" id="UP000619293">
    <property type="component" value="Unassembled WGS sequence"/>
</dbReference>
<gene>
    <name evidence="1" type="ORF">Cch02nite_74580</name>
</gene>
<dbReference type="NCBIfam" id="NF033179">
    <property type="entry name" value="TnsA_like_Actin"/>
    <property type="match status" value="1"/>
</dbReference>
<protein>
    <recommendedName>
        <fullName evidence="3">TnsA endonuclease N terminal</fullName>
    </recommendedName>
</protein>
<dbReference type="EMBL" id="BONG01000079">
    <property type="protein sequence ID" value="GIF94014.1"/>
    <property type="molecule type" value="Genomic_DNA"/>
</dbReference>
<dbReference type="AlphaFoldDB" id="A0A8J3KFB5"/>
<accession>A0A8J3KFB5</accession>
<proteinExistence type="predicted"/>
<evidence type="ECO:0000313" key="2">
    <source>
        <dbReference type="Proteomes" id="UP000619293"/>
    </source>
</evidence>
<name>A0A8J3KFB5_9ACTN</name>